<dbReference type="InterPro" id="IPR013824">
    <property type="entry name" value="Topo_IA_cen_sub1"/>
</dbReference>
<comment type="function">
    <text evidence="10">Releases the supercoiling and torsional tension of DNA, which is introduced during the DNA replication and transcription, by transiently cleaving and rejoining one strand of the DNA duplex. Introduces a single-strand break via transesterification at a target site in duplex DNA. The scissile phosphodiester is attacked by the catalytic tyrosine of the enzyme, resulting in the formation of a DNA-(5'-phosphotyrosyl)-enzyme intermediate and the expulsion of a 3'-OH DNA strand. The free DNA strand then undergoes passage around the unbroken strand, thus removing DNA supercoils. Finally, in the religation step, the DNA 3'-OH attacks the covalent intermediate to expel the active-site tyrosine and restore the DNA phosphodiester backbone.</text>
</comment>
<name>A0AAE4YE80_9RHOB</name>
<feature type="site" description="Interaction with DNA" evidence="10">
    <location>
        <position position="296"/>
    </location>
</feature>
<dbReference type="NCBIfam" id="TIGR01051">
    <property type="entry name" value="topA_bact"/>
    <property type="match status" value="1"/>
</dbReference>
<evidence type="ECO:0000256" key="10">
    <source>
        <dbReference type="HAMAP-Rule" id="MF_00952"/>
    </source>
</evidence>
<dbReference type="Proteomes" id="UP001193501">
    <property type="component" value="Unassembled WGS sequence"/>
</dbReference>
<dbReference type="InterPro" id="IPR005733">
    <property type="entry name" value="TopoI_bac-type"/>
</dbReference>
<organism evidence="14 15">
    <name type="scientific">Stagnihabitans tardus</name>
    <dbReference type="NCBI Taxonomy" id="2699202"/>
    <lineage>
        <taxon>Bacteria</taxon>
        <taxon>Pseudomonadati</taxon>
        <taxon>Pseudomonadota</taxon>
        <taxon>Alphaproteobacteria</taxon>
        <taxon>Rhodobacterales</taxon>
        <taxon>Paracoccaceae</taxon>
        <taxon>Stagnihabitans</taxon>
    </lineage>
</organism>
<keyword evidence="15" id="KW-1185">Reference proteome</keyword>
<dbReference type="InterPro" id="IPR013498">
    <property type="entry name" value="Topo_IA_Znf"/>
</dbReference>
<keyword evidence="5" id="KW-0862">Zinc</keyword>
<dbReference type="SMART" id="SM00493">
    <property type="entry name" value="TOPRIM"/>
    <property type="match status" value="1"/>
</dbReference>
<dbReference type="InterPro" id="IPR034149">
    <property type="entry name" value="TOPRIM_TopoI"/>
</dbReference>
<comment type="caution">
    <text evidence="14">The sequence shown here is derived from an EMBL/GenBank/DDBJ whole genome shotgun (WGS) entry which is preliminary data.</text>
</comment>
<feature type="active site" description="O-(5'-phospho-DNA)-tyrosine intermediate" evidence="10">
    <location>
        <position position="294"/>
    </location>
</feature>
<keyword evidence="3" id="KW-0479">Metal-binding</keyword>
<dbReference type="EC" id="5.6.2.1" evidence="10"/>
<evidence type="ECO:0000256" key="5">
    <source>
        <dbReference type="ARBA" id="ARBA00022833"/>
    </source>
</evidence>
<dbReference type="SMART" id="SM00436">
    <property type="entry name" value="TOP1Bc"/>
    <property type="match status" value="1"/>
</dbReference>
<dbReference type="InterPro" id="IPR023406">
    <property type="entry name" value="Topo_IA_AS"/>
</dbReference>
<dbReference type="InterPro" id="IPR013497">
    <property type="entry name" value="Topo_IA_cen"/>
</dbReference>
<dbReference type="Gene3D" id="1.10.290.10">
    <property type="entry name" value="Topoisomerase I, domain 4"/>
    <property type="match status" value="1"/>
</dbReference>
<feature type="site" description="Interaction with DNA" evidence="10">
    <location>
        <position position="156"/>
    </location>
</feature>
<evidence type="ECO:0000313" key="14">
    <source>
        <dbReference type="EMBL" id="NBZ88050.1"/>
    </source>
</evidence>
<dbReference type="InterPro" id="IPR000380">
    <property type="entry name" value="Topo_IA"/>
</dbReference>
<feature type="compositionally biased region" description="Basic residues" evidence="11">
    <location>
        <begin position="819"/>
        <end position="828"/>
    </location>
</feature>
<dbReference type="SMART" id="SM00437">
    <property type="entry name" value="TOP1Ac"/>
    <property type="match status" value="1"/>
</dbReference>
<dbReference type="CDD" id="cd03363">
    <property type="entry name" value="TOPRIM_TopoIA_TopoI"/>
    <property type="match status" value="1"/>
</dbReference>
<dbReference type="PROSITE" id="PS00396">
    <property type="entry name" value="TOPO_IA_1"/>
    <property type="match status" value="1"/>
</dbReference>
<feature type="region of interest" description="Disordered" evidence="11">
    <location>
        <begin position="655"/>
        <end position="678"/>
    </location>
</feature>
<comment type="catalytic activity">
    <reaction evidence="1 10">
        <text>ATP-independent breakage of single-stranded DNA, followed by passage and rejoining.</text>
        <dbReference type="EC" id="5.6.2.1"/>
    </reaction>
</comment>
<dbReference type="Gene3D" id="2.70.20.10">
    <property type="entry name" value="Topoisomerase I, domain 3"/>
    <property type="match status" value="1"/>
</dbReference>
<sequence>MPVVVVESPAKAKTINKYLGSNYTVLASYGHVRDLPPKDGSVNPDDNFAMTWEVAAESRKHVKAIADALKTDDELILATDPDREGEAISWHLQEALASTIKKGKKVSRVTFNAITKAAVTEAMAKPRQVDVPLVEAYLARRALDYLVGFTLSPVLWRKLPGAKSAGRVQSVCLRLIVEREMEIEAFRPQEFWSVDVVLATPRGTEYAARLVTLGGKKLDKFDIPTATAAELAVSAIDHRTFSVKAVEKKPATRNPYPPFMTSTLQQEASRKYGMGAKMCMSAAQRLYEAGYITYMRTDGIDMAPEAVMQARDAIKSEFGAAYVPDSPRMYKNKAKNAQEAHECIRPTDMHATPEKLRLADPDQRKLYDLIWKRTIASQMAAARMERTVVDVLSPDGQVGLRANGQVVLFDGFLKVYDEGRDDDGDDEGRLPQIMEGEAAEKRKVTPEQHFTQAPPRYTEATLVKRMEELGIGRPSTYASVITTIQDREYVRKDKNRLIPEDKGRMVTAFLTNFFRRYVEYDFTADLETELDDVSDGSRTYTEVLSRFWRDFSAAIAETAELRITEVLDKIDEFLAPHLYPPREDGSDPRICPTCGQGRLHLKTARSGGAFIGCGNYPECRYTRPINGADEASGDRVLGQDEGLDISLKTGRFGPYVQKGEATTEQPKPPRSSLPKGWSPESITLERAIMLLNLPRAIGPHPDDGALVEAGLGRFGPYIKHNSTYANLTDPEEVFTIGMNRAMEVLAQKALRPGRAPAAGPLKELGAHPDGGAIQVMPGRYGPYVKWEKVNATIPKTADPMTLTIEEALVLIAEKAGKSPAKKPARKAAPKAEGAPKAAKKPAAKKPATAKKPAAKKPAVKTSAS</sequence>
<feature type="site" description="Interaction with DNA" evidence="10">
    <location>
        <position position="144"/>
    </location>
</feature>
<dbReference type="InterPro" id="IPR013825">
    <property type="entry name" value="Topo_IA_cen_sub2"/>
</dbReference>
<dbReference type="Gene3D" id="3.40.50.140">
    <property type="match status" value="1"/>
</dbReference>
<feature type="domain" description="Topo IA-type catalytic" evidence="13">
    <location>
        <begin position="130"/>
        <end position="555"/>
    </location>
</feature>
<dbReference type="Gene3D" id="3.30.65.10">
    <property type="entry name" value="Bacterial Topoisomerase I, domain 1"/>
    <property type="match status" value="1"/>
</dbReference>
<dbReference type="Pfam" id="PF01131">
    <property type="entry name" value="Topoisom_bac"/>
    <property type="match status" value="1"/>
</dbReference>
<evidence type="ECO:0000259" key="12">
    <source>
        <dbReference type="PROSITE" id="PS50880"/>
    </source>
</evidence>
<feature type="domain" description="Toprim" evidence="12">
    <location>
        <begin position="1"/>
        <end position="114"/>
    </location>
</feature>
<dbReference type="RefSeq" id="WP_168774862.1">
    <property type="nucleotide sequence ID" value="NZ_JAABNR010000009.1"/>
</dbReference>
<evidence type="ECO:0000256" key="7">
    <source>
        <dbReference type="ARBA" id="ARBA00023029"/>
    </source>
</evidence>
<reference evidence="14" key="1">
    <citation type="submission" date="2020-01" db="EMBL/GenBank/DDBJ databases">
        <authorList>
            <person name="Chen W.-M."/>
        </authorList>
    </citation>
    <scope>NUCLEOTIDE SEQUENCE</scope>
    <source>
        <strain evidence="14">CYK-10</strain>
    </source>
</reference>
<dbReference type="GO" id="GO:0006265">
    <property type="term" value="P:DNA topological change"/>
    <property type="evidence" value="ECO:0007669"/>
    <property type="project" value="UniProtKB-UniRule"/>
</dbReference>
<evidence type="ECO:0000256" key="8">
    <source>
        <dbReference type="ARBA" id="ARBA00023125"/>
    </source>
</evidence>
<feature type="site" description="Interaction with DNA" evidence="10">
    <location>
        <position position="140"/>
    </location>
</feature>
<dbReference type="GO" id="GO:0003917">
    <property type="term" value="F:DNA topoisomerase type I (single strand cut, ATP-independent) activity"/>
    <property type="evidence" value="ECO:0007669"/>
    <property type="project" value="UniProtKB-UniRule"/>
</dbReference>
<comment type="subunit">
    <text evidence="10">Monomer.</text>
</comment>
<proteinExistence type="inferred from homology"/>
<dbReference type="InterPro" id="IPR028612">
    <property type="entry name" value="Topoisom_1_IA"/>
</dbReference>
<dbReference type="InterPro" id="IPR023405">
    <property type="entry name" value="Topo_IA_core_domain"/>
</dbReference>
<evidence type="ECO:0000256" key="9">
    <source>
        <dbReference type="ARBA" id="ARBA00023235"/>
    </source>
</evidence>
<accession>A0AAE4YE80</accession>
<feature type="region of interest" description="Interaction with DNA" evidence="10">
    <location>
        <begin position="164"/>
        <end position="169"/>
    </location>
</feature>
<dbReference type="SUPFAM" id="SSF57783">
    <property type="entry name" value="Zinc beta-ribbon"/>
    <property type="match status" value="1"/>
</dbReference>
<dbReference type="PROSITE" id="PS50880">
    <property type="entry name" value="TOPRIM"/>
    <property type="match status" value="1"/>
</dbReference>
<keyword evidence="4" id="KW-0863">Zinc-finger</keyword>
<evidence type="ECO:0000256" key="11">
    <source>
        <dbReference type="SAM" id="MobiDB-lite"/>
    </source>
</evidence>
<evidence type="ECO:0000313" key="15">
    <source>
        <dbReference type="Proteomes" id="UP001193501"/>
    </source>
</evidence>
<evidence type="ECO:0000256" key="4">
    <source>
        <dbReference type="ARBA" id="ARBA00022771"/>
    </source>
</evidence>
<evidence type="ECO:0000256" key="6">
    <source>
        <dbReference type="ARBA" id="ARBA00022842"/>
    </source>
</evidence>
<feature type="site" description="Interaction with DNA" evidence="10">
    <location>
        <position position="487"/>
    </location>
</feature>
<dbReference type="InterPro" id="IPR006171">
    <property type="entry name" value="TOPRIM_dom"/>
</dbReference>
<evidence type="ECO:0000256" key="3">
    <source>
        <dbReference type="ARBA" id="ARBA00022723"/>
    </source>
</evidence>
<dbReference type="HAMAP" id="MF_00952">
    <property type="entry name" value="Topoisom_1_prok"/>
    <property type="match status" value="1"/>
</dbReference>
<dbReference type="InterPro" id="IPR013826">
    <property type="entry name" value="Topo_IA_cen_sub3"/>
</dbReference>
<dbReference type="PROSITE" id="PS52039">
    <property type="entry name" value="TOPO_IA_2"/>
    <property type="match status" value="1"/>
</dbReference>
<comment type="caution">
    <text evidence="10">Lacks conserved residue(s) required for the propagation of feature annotation.</text>
</comment>
<dbReference type="EMBL" id="JAABNR010000009">
    <property type="protein sequence ID" value="NBZ88050.1"/>
    <property type="molecule type" value="Genomic_DNA"/>
</dbReference>
<dbReference type="Pfam" id="PF01396">
    <property type="entry name" value="Zn_ribbon_Top1"/>
    <property type="match status" value="1"/>
</dbReference>
<protein>
    <recommendedName>
        <fullName evidence="10">DNA topoisomerase 1</fullName>
        <ecNumber evidence="10">5.6.2.1</ecNumber>
    </recommendedName>
    <alternativeName>
        <fullName evidence="10">DNA topoisomerase I</fullName>
    </alternativeName>
</protein>
<evidence type="ECO:0000256" key="1">
    <source>
        <dbReference type="ARBA" id="ARBA00000213"/>
    </source>
</evidence>
<keyword evidence="6" id="KW-0460">Magnesium</keyword>
<gene>
    <name evidence="10 14" type="primary">topA</name>
    <name evidence="14" type="ORF">GV832_10720</name>
</gene>
<dbReference type="PRINTS" id="PR00417">
    <property type="entry name" value="PRTPISMRASEI"/>
</dbReference>
<evidence type="ECO:0000259" key="13">
    <source>
        <dbReference type="PROSITE" id="PS52039"/>
    </source>
</evidence>
<feature type="site" description="Interaction with DNA" evidence="10">
    <location>
        <position position="31"/>
    </location>
</feature>
<keyword evidence="9 10" id="KW-0413">Isomerase</keyword>
<dbReference type="Pfam" id="PF13368">
    <property type="entry name" value="Toprim_C_rpt"/>
    <property type="match status" value="3"/>
</dbReference>
<feature type="region of interest" description="Disordered" evidence="11">
    <location>
        <begin position="815"/>
        <end position="864"/>
    </location>
</feature>
<dbReference type="CDD" id="cd00186">
    <property type="entry name" value="TOP1Ac"/>
    <property type="match status" value="1"/>
</dbReference>
<dbReference type="InterPro" id="IPR025589">
    <property type="entry name" value="Toprim_C_rpt"/>
</dbReference>
<dbReference type="AlphaFoldDB" id="A0AAE4YE80"/>
<keyword evidence="7 10" id="KW-0799">Topoisomerase</keyword>
<dbReference type="GO" id="GO:0003677">
    <property type="term" value="F:DNA binding"/>
    <property type="evidence" value="ECO:0007669"/>
    <property type="project" value="UniProtKB-KW"/>
</dbReference>
<dbReference type="Gene3D" id="1.10.460.10">
    <property type="entry name" value="Topoisomerase I, domain 2"/>
    <property type="match status" value="1"/>
</dbReference>
<dbReference type="GO" id="GO:0005694">
    <property type="term" value="C:chromosome"/>
    <property type="evidence" value="ECO:0007669"/>
    <property type="project" value="InterPro"/>
</dbReference>
<evidence type="ECO:0000256" key="2">
    <source>
        <dbReference type="ARBA" id="ARBA00009446"/>
    </source>
</evidence>
<comment type="similarity">
    <text evidence="2 10">Belongs to the type IA topoisomerase family.</text>
</comment>
<dbReference type="InterPro" id="IPR003601">
    <property type="entry name" value="Topo_IA_2"/>
</dbReference>
<feature type="site" description="Interaction with DNA" evidence="10">
    <location>
        <position position="141"/>
    </location>
</feature>
<dbReference type="SUPFAM" id="SSF56712">
    <property type="entry name" value="Prokaryotic type I DNA topoisomerase"/>
    <property type="match status" value="1"/>
</dbReference>
<dbReference type="GO" id="GO:0008270">
    <property type="term" value="F:zinc ion binding"/>
    <property type="evidence" value="ECO:0007669"/>
    <property type="project" value="UniProtKB-KW"/>
</dbReference>
<dbReference type="PANTHER" id="PTHR42785">
    <property type="entry name" value="DNA TOPOISOMERASE, TYPE IA, CORE"/>
    <property type="match status" value="1"/>
</dbReference>
<keyword evidence="8 10" id="KW-0238">DNA-binding</keyword>
<dbReference type="Pfam" id="PF01751">
    <property type="entry name" value="Toprim"/>
    <property type="match status" value="1"/>
</dbReference>
<dbReference type="InterPro" id="IPR003602">
    <property type="entry name" value="Topo_IA_DNA-bd_dom"/>
</dbReference>
<dbReference type="PANTHER" id="PTHR42785:SF1">
    <property type="entry name" value="DNA TOPOISOMERASE"/>
    <property type="match status" value="1"/>
</dbReference>